<evidence type="ECO:0000313" key="12">
    <source>
        <dbReference type="Proteomes" id="UP001143480"/>
    </source>
</evidence>
<evidence type="ECO:0000256" key="4">
    <source>
        <dbReference type="ARBA" id="ARBA00022598"/>
    </source>
</evidence>
<reference evidence="11" key="1">
    <citation type="journal article" date="2014" name="Int. J. Syst. Evol. Microbiol.">
        <title>Complete genome sequence of Corynebacterium casei LMG S-19264T (=DSM 44701T), isolated from a smear-ripened cheese.</title>
        <authorList>
            <consortium name="US DOE Joint Genome Institute (JGI-PGF)"/>
            <person name="Walter F."/>
            <person name="Albersmeier A."/>
            <person name="Kalinowski J."/>
            <person name="Ruckert C."/>
        </authorList>
    </citation>
    <scope>NUCLEOTIDE SEQUENCE</scope>
    <source>
        <strain evidence="11">VKM Ac-1321</strain>
    </source>
</reference>
<dbReference type="GO" id="GO:0005524">
    <property type="term" value="F:ATP binding"/>
    <property type="evidence" value="ECO:0007669"/>
    <property type="project" value="UniProtKB-UniRule"/>
</dbReference>
<feature type="short sequence motif" description="'HIGH' region" evidence="10">
    <location>
        <begin position="38"/>
        <end position="46"/>
    </location>
</feature>
<dbReference type="PANTHER" id="PTHR37940:SF1">
    <property type="entry name" value="LYSINE--TRNA LIGASE"/>
    <property type="match status" value="1"/>
</dbReference>
<dbReference type="GO" id="GO:0006430">
    <property type="term" value="P:lysyl-tRNA aminoacylation"/>
    <property type="evidence" value="ECO:0007669"/>
    <property type="project" value="UniProtKB-UniRule"/>
</dbReference>
<comment type="caution">
    <text evidence="11">The sequence shown here is derived from an EMBL/GenBank/DDBJ whole genome shotgun (WGS) entry which is preliminary data.</text>
</comment>
<comment type="catalytic activity">
    <reaction evidence="9 10">
        <text>tRNA(Lys) + L-lysine + ATP = L-lysyl-tRNA(Lys) + AMP + diphosphate</text>
        <dbReference type="Rhea" id="RHEA:20792"/>
        <dbReference type="Rhea" id="RHEA-COMP:9696"/>
        <dbReference type="Rhea" id="RHEA-COMP:9697"/>
        <dbReference type="ChEBI" id="CHEBI:30616"/>
        <dbReference type="ChEBI" id="CHEBI:32551"/>
        <dbReference type="ChEBI" id="CHEBI:33019"/>
        <dbReference type="ChEBI" id="CHEBI:78442"/>
        <dbReference type="ChEBI" id="CHEBI:78529"/>
        <dbReference type="ChEBI" id="CHEBI:456215"/>
        <dbReference type="EC" id="6.1.1.6"/>
    </reaction>
</comment>
<sequence length="551" mass="60794">MTHSIAEDWVARFADEVIEAAKDREEGKPIVCASGLSPSGPIHLGNLREVMTPHLVADEIRRRGHDVVHILSWDDFDRFRKVPAGIEGVDDSWAEHIGRPLTSVPPPPGSPYGSWGEHFKAAMAASLEELGVQYRGISQTEMYTSGAYVEQVLLAMRERNHIDGVLGKYRTKIASEENDEDGEGATGYYPYRPYCSVCNRDTTTVTAYDDETTELTYTCSYGHGATVLLREHRHGKLVWKVDWPMRWAYEGVHFEPSGVDHSSPGSSYVVGTQLVAEVFGAKAPIGPMYAFVAIAGQAKMSSSRGGVPTPADALTVMEAPLLRWLYSRRRPNQAFKVAFDDEIQRMYDEWDTLGRKVADGTAAPADAAAYHRAIGTAAGPLPVTPRPLPYRMLASVADITVGDPAQMLRILTDIDPANPIVTLDEARPRLDCAVRWVTTYVPDESRTHVRAEPDAELLASLDDEQKASLVLLADRLDDQWSLEGLTSLVYGVPKIRLGLPMDTKPTPELKVAQREFFSLLYRLLVSRESGPRLPTLLLSLGADRVRTLVGA</sequence>
<dbReference type="AlphaFoldDB" id="A0A9W6KHS9"/>
<comment type="subcellular location">
    <subcellularLocation>
        <location evidence="1 10">Cytoplasm</location>
    </subcellularLocation>
</comment>
<evidence type="ECO:0000256" key="9">
    <source>
        <dbReference type="ARBA" id="ARBA00048573"/>
    </source>
</evidence>
<evidence type="ECO:0000256" key="10">
    <source>
        <dbReference type="HAMAP-Rule" id="MF_00177"/>
    </source>
</evidence>
<evidence type="ECO:0000256" key="2">
    <source>
        <dbReference type="ARBA" id="ARBA00005594"/>
    </source>
</evidence>
<dbReference type="InterPro" id="IPR014729">
    <property type="entry name" value="Rossmann-like_a/b/a_fold"/>
</dbReference>
<gene>
    <name evidence="11" type="primary">lysS_2</name>
    <name evidence="10" type="synonym">lysS</name>
    <name evidence="11" type="ORF">GCM10017581_040690</name>
</gene>
<dbReference type="Gene3D" id="6.10.20.10">
    <property type="entry name" value="Lysine tRNA ligase, stem contact fold domain"/>
    <property type="match status" value="1"/>
</dbReference>
<reference evidence="11" key="2">
    <citation type="submission" date="2023-01" db="EMBL/GenBank/DDBJ databases">
        <authorList>
            <person name="Sun Q."/>
            <person name="Evtushenko L."/>
        </authorList>
    </citation>
    <scope>NUCLEOTIDE SEQUENCE</scope>
    <source>
        <strain evidence="11">VKM Ac-1321</strain>
    </source>
</reference>
<comment type="caution">
    <text evidence="10">Lacks conserved residue(s) required for the propagation of feature annotation.</text>
</comment>
<evidence type="ECO:0000256" key="5">
    <source>
        <dbReference type="ARBA" id="ARBA00022741"/>
    </source>
</evidence>
<evidence type="ECO:0000256" key="6">
    <source>
        <dbReference type="ARBA" id="ARBA00022840"/>
    </source>
</evidence>
<evidence type="ECO:0000256" key="8">
    <source>
        <dbReference type="ARBA" id="ARBA00023146"/>
    </source>
</evidence>
<proteinExistence type="inferred from homology"/>
<protein>
    <recommendedName>
        <fullName evidence="10">Lysine--tRNA ligase</fullName>
        <ecNumber evidence="10">6.1.1.6</ecNumber>
    </recommendedName>
    <alternativeName>
        <fullName evidence="10">Lysyl-tRNA synthetase</fullName>
        <shortName evidence="10">LysRS</shortName>
    </alternativeName>
</protein>
<keyword evidence="12" id="KW-1185">Reference proteome</keyword>
<evidence type="ECO:0000313" key="11">
    <source>
        <dbReference type="EMBL" id="GLL02327.1"/>
    </source>
</evidence>
<dbReference type="NCBIfam" id="TIGR00467">
    <property type="entry name" value="lysS_arch"/>
    <property type="match status" value="1"/>
</dbReference>
<dbReference type="InterPro" id="IPR042078">
    <property type="entry name" value="Lys-tRNA-ligase_SC_fold"/>
</dbReference>
<dbReference type="EC" id="6.1.1.6" evidence="10"/>
<keyword evidence="4 10" id="KW-0436">Ligase</keyword>
<dbReference type="PROSITE" id="PS00178">
    <property type="entry name" value="AA_TRNA_LIGASE_I"/>
    <property type="match status" value="1"/>
</dbReference>
<comment type="similarity">
    <text evidence="2 10">Belongs to the class-I aminoacyl-tRNA synthetase family.</text>
</comment>
<dbReference type="SUPFAM" id="SSF52374">
    <property type="entry name" value="Nucleotidylyl transferase"/>
    <property type="match status" value="1"/>
</dbReference>
<keyword evidence="5 10" id="KW-0547">Nucleotide-binding</keyword>
<dbReference type="HAMAP" id="MF_00177">
    <property type="entry name" value="Lys_tRNA_synth_class1"/>
    <property type="match status" value="1"/>
</dbReference>
<dbReference type="InterPro" id="IPR020751">
    <property type="entry name" value="aa-tRNA-synth_I_codon-bd_sub2"/>
</dbReference>
<evidence type="ECO:0000256" key="3">
    <source>
        <dbReference type="ARBA" id="ARBA00022490"/>
    </source>
</evidence>
<name>A0A9W6KHS9_9ACTN</name>
<dbReference type="GO" id="GO:0005737">
    <property type="term" value="C:cytoplasm"/>
    <property type="evidence" value="ECO:0007669"/>
    <property type="project" value="UniProtKB-SubCell"/>
</dbReference>
<evidence type="ECO:0000256" key="7">
    <source>
        <dbReference type="ARBA" id="ARBA00022917"/>
    </source>
</evidence>
<evidence type="ECO:0000256" key="1">
    <source>
        <dbReference type="ARBA" id="ARBA00004496"/>
    </source>
</evidence>
<keyword evidence="7 10" id="KW-0648">Protein biosynthesis</keyword>
<organism evidence="11 12">
    <name type="scientific">Dactylosporangium matsuzakiense</name>
    <dbReference type="NCBI Taxonomy" id="53360"/>
    <lineage>
        <taxon>Bacteria</taxon>
        <taxon>Bacillati</taxon>
        <taxon>Actinomycetota</taxon>
        <taxon>Actinomycetes</taxon>
        <taxon>Micromonosporales</taxon>
        <taxon>Micromonosporaceae</taxon>
        <taxon>Dactylosporangium</taxon>
    </lineage>
</organism>
<dbReference type="Gene3D" id="3.40.50.620">
    <property type="entry name" value="HUPs"/>
    <property type="match status" value="2"/>
</dbReference>
<dbReference type="InterPro" id="IPR002904">
    <property type="entry name" value="Lys-tRNA-ligase"/>
</dbReference>
<dbReference type="GO" id="GO:0004824">
    <property type="term" value="F:lysine-tRNA ligase activity"/>
    <property type="evidence" value="ECO:0007669"/>
    <property type="project" value="UniProtKB-UniRule"/>
</dbReference>
<dbReference type="Gene3D" id="1.10.10.350">
    <property type="match status" value="1"/>
</dbReference>
<dbReference type="Pfam" id="PF01921">
    <property type="entry name" value="tRNA-synt_1f"/>
    <property type="match status" value="1"/>
</dbReference>
<dbReference type="Proteomes" id="UP001143480">
    <property type="component" value="Unassembled WGS sequence"/>
</dbReference>
<dbReference type="SUPFAM" id="SSF48163">
    <property type="entry name" value="An anticodon-binding domain of class I aminoacyl-tRNA synthetases"/>
    <property type="match status" value="1"/>
</dbReference>
<dbReference type="InterPro" id="IPR001412">
    <property type="entry name" value="aa-tRNA-synth_I_CS"/>
</dbReference>
<dbReference type="EMBL" id="BSFP01000023">
    <property type="protein sequence ID" value="GLL02327.1"/>
    <property type="molecule type" value="Genomic_DNA"/>
</dbReference>
<keyword evidence="6 10" id="KW-0067">ATP-binding</keyword>
<dbReference type="RefSeq" id="WP_261959191.1">
    <property type="nucleotide sequence ID" value="NZ_BAAAXA010000001.1"/>
</dbReference>
<keyword evidence="3 10" id="KW-0963">Cytoplasm</keyword>
<dbReference type="PANTHER" id="PTHR37940">
    <property type="entry name" value="LYSINE--TRNA LIGASE"/>
    <property type="match status" value="1"/>
</dbReference>
<dbReference type="GO" id="GO:0000049">
    <property type="term" value="F:tRNA binding"/>
    <property type="evidence" value="ECO:0007669"/>
    <property type="project" value="InterPro"/>
</dbReference>
<accession>A0A9W6KHS9</accession>
<feature type="short sequence motif" description="'KMSKS' region" evidence="10">
    <location>
        <begin position="299"/>
        <end position="303"/>
    </location>
</feature>
<dbReference type="InterPro" id="IPR008925">
    <property type="entry name" value="aa_tRNA-synth_I_cd-bd_sf"/>
</dbReference>
<keyword evidence="8 10" id="KW-0030">Aminoacyl-tRNA synthetase</keyword>